<reference evidence="2 3" key="1">
    <citation type="submission" date="2020-05" db="EMBL/GenBank/DDBJ databases">
        <title>Identification and distribution of gene clusters putatively required for synthesis of sphingolipid metabolism inhibitors in phylogenetically diverse species of the filamentous fungus Fusarium.</title>
        <authorList>
            <person name="Kim H.-S."/>
            <person name="Busman M."/>
            <person name="Brown D.W."/>
            <person name="Divon H."/>
            <person name="Uhlig S."/>
            <person name="Proctor R.H."/>
        </authorList>
    </citation>
    <scope>NUCLEOTIDE SEQUENCE [LARGE SCALE GENOMIC DNA]</scope>
    <source>
        <strain evidence="2 3">NRRL 25196</strain>
    </source>
</reference>
<protein>
    <submittedName>
        <fullName evidence="2">Uncharacterized protein</fullName>
    </submittedName>
</protein>
<evidence type="ECO:0000313" key="2">
    <source>
        <dbReference type="EMBL" id="KAF5564456.1"/>
    </source>
</evidence>
<dbReference type="EMBL" id="JAAOAO010000075">
    <property type="protein sequence ID" value="KAF5564456.1"/>
    <property type="molecule type" value="Genomic_DNA"/>
</dbReference>
<feature type="compositionally biased region" description="Basic and acidic residues" evidence="1">
    <location>
        <begin position="1"/>
        <end position="21"/>
    </location>
</feature>
<gene>
    <name evidence="2" type="ORF">FNAPI_2164</name>
</gene>
<keyword evidence="3" id="KW-1185">Reference proteome</keyword>
<evidence type="ECO:0000256" key="1">
    <source>
        <dbReference type="SAM" id="MobiDB-lite"/>
    </source>
</evidence>
<feature type="region of interest" description="Disordered" evidence="1">
    <location>
        <begin position="1"/>
        <end position="49"/>
    </location>
</feature>
<evidence type="ECO:0000313" key="3">
    <source>
        <dbReference type="Proteomes" id="UP000574317"/>
    </source>
</evidence>
<accession>A0A8H5NF74</accession>
<dbReference type="AlphaFoldDB" id="A0A8H5NF74"/>
<organism evidence="2 3">
    <name type="scientific">Fusarium napiforme</name>
    <dbReference type="NCBI Taxonomy" id="42672"/>
    <lineage>
        <taxon>Eukaryota</taxon>
        <taxon>Fungi</taxon>
        <taxon>Dikarya</taxon>
        <taxon>Ascomycota</taxon>
        <taxon>Pezizomycotina</taxon>
        <taxon>Sordariomycetes</taxon>
        <taxon>Hypocreomycetidae</taxon>
        <taxon>Hypocreales</taxon>
        <taxon>Nectriaceae</taxon>
        <taxon>Fusarium</taxon>
        <taxon>Fusarium fujikuroi species complex</taxon>
    </lineage>
</organism>
<sequence length="272" mass="30701">MSDKSDKGKLPTREKSQDKWAMDLAKPGGLEIKGSSMEQPVEAGSSSNNASLAPVGQPLFSPGVGCSNDASMVYGGPRLPATHITVIIRFPHGDVHLPLFVVCRYPMFAEMFEGGILHWPSASRRQAQIITHYLRDPKPKYKMVYCEALSHEDRLEQEFTDALAINVQATFFNLPGLARLALVHMEVYGDTIPLTRIMVNFMAQGEWYQRNRAYVQHYITRRFTSTCRMAMDCDRRWFGLQTGDALIDGLLGAINNLRFPDLRFAPGPRHYY</sequence>
<dbReference type="Proteomes" id="UP000574317">
    <property type="component" value="Unassembled WGS sequence"/>
</dbReference>
<proteinExistence type="predicted"/>
<name>A0A8H5NF74_9HYPO</name>
<comment type="caution">
    <text evidence="2">The sequence shown here is derived from an EMBL/GenBank/DDBJ whole genome shotgun (WGS) entry which is preliminary data.</text>
</comment>